<feature type="domain" description="Helicase C-terminal" evidence="2">
    <location>
        <begin position="199"/>
        <end position="354"/>
    </location>
</feature>
<dbReference type="SUPFAM" id="SSF52540">
    <property type="entry name" value="P-loop containing nucleoside triphosphate hydrolases"/>
    <property type="match status" value="1"/>
</dbReference>
<dbReference type="Pfam" id="PF00176">
    <property type="entry name" value="SNF2-rel_dom"/>
    <property type="match status" value="1"/>
</dbReference>
<dbReference type="AlphaFoldDB" id="A0A6G1S9Z7"/>
<accession>A0A6G1S9Z7</accession>
<dbReference type="Pfam" id="PF00271">
    <property type="entry name" value="Helicase_C"/>
    <property type="match status" value="1"/>
</dbReference>
<name>A0A6G1S9Z7_9ACAR</name>
<sequence>MPGFLGSERHFNSRYTKPILQSREHKCSSRELEAGALAMESLHRQVLPFILRRLKDDVLDDLPPKIMQDYYCELSPLQSKLYEDFTQGKLCNDVTKKSIDQLSSSDVSVDIRTSSKSHVFQALQYLKNVCNHPKLVLKPKHSQYNQIKKYLESERSTLDDINHSSKLRALKQLLIDCGIGIGEEPQQAPLPQQQAATLELESVVNQHRALIFCQLRSMVDIIENDLFKRHLPNITYLRLDGSVPVNQRQSIVSRFNNDPSIDVLLLTTQIGGLGLNLTGADTVIFVEHDWNPSRDLQAMDRAHRIGQKKVVNVYRLITRDTLEEKIMGLQKFKTMVSSTVINQDNTGLNSMNVEQLLDLFEASGDDNCKPTRVVSGKQSAADLLPELWDQQQYETEYNLDTFVSSLKN</sequence>
<dbReference type="InterPro" id="IPR044972">
    <property type="entry name" value="Mot1"/>
</dbReference>
<dbReference type="SMART" id="SM00490">
    <property type="entry name" value="HELICc"/>
    <property type="match status" value="1"/>
</dbReference>
<dbReference type="GO" id="GO:0005524">
    <property type="term" value="F:ATP binding"/>
    <property type="evidence" value="ECO:0007669"/>
    <property type="project" value="InterPro"/>
</dbReference>
<dbReference type="EMBL" id="GGYP01001992">
    <property type="protein sequence ID" value="MDE46763.1"/>
    <property type="molecule type" value="Transcribed_RNA"/>
</dbReference>
<evidence type="ECO:0000313" key="3">
    <source>
        <dbReference type="EMBL" id="MDE46763.1"/>
    </source>
</evidence>
<evidence type="ECO:0000256" key="1">
    <source>
        <dbReference type="ARBA" id="ARBA00022801"/>
    </source>
</evidence>
<dbReference type="PANTHER" id="PTHR36498:SF1">
    <property type="entry name" value="TATA-BINDING PROTEIN-ASSOCIATED FACTOR 172"/>
    <property type="match status" value="1"/>
</dbReference>
<proteinExistence type="predicted"/>
<dbReference type="Gene3D" id="3.40.50.300">
    <property type="entry name" value="P-loop containing nucleotide triphosphate hydrolases"/>
    <property type="match status" value="1"/>
</dbReference>
<dbReference type="CDD" id="cd18793">
    <property type="entry name" value="SF2_C_SNF"/>
    <property type="match status" value="1"/>
</dbReference>
<dbReference type="PROSITE" id="PS51194">
    <property type="entry name" value="HELICASE_CTER"/>
    <property type="match status" value="1"/>
</dbReference>
<dbReference type="GO" id="GO:0016887">
    <property type="term" value="F:ATP hydrolysis activity"/>
    <property type="evidence" value="ECO:0007669"/>
    <property type="project" value="InterPro"/>
</dbReference>
<dbReference type="PANTHER" id="PTHR36498">
    <property type="entry name" value="TATA-BINDING PROTEIN-ASSOCIATED FACTOR 172"/>
    <property type="match status" value="1"/>
</dbReference>
<keyword evidence="1" id="KW-0378">Hydrolase</keyword>
<dbReference type="InterPro" id="IPR049730">
    <property type="entry name" value="SNF2/RAD54-like_C"/>
</dbReference>
<evidence type="ECO:0000259" key="2">
    <source>
        <dbReference type="PROSITE" id="PS51194"/>
    </source>
</evidence>
<dbReference type="GO" id="GO:0003677">
    <property type="term" value="F:DNA binding"/>
    <property type="evidence" value="ECO:0007669"/>
    <property type="project" value="InterPro"/>
</dbReference>
<organism evidence="3">
    <name type="scientific">Aceria tosichella</name>
    <name type="common">wheat curl mite</name>
    <dbReference type="NCBI Taxonomy" id="561515"/>
    <lineage>
        <taxon>Eukaryota</taxon>
        <taxon>Metazoa</taxon>
        <taxon>Ecdysozoa</taxon>
        <taxon>Arthropoda</taxon>
        <taxon>Chelicerata</taxon>
        <taxon>Arachnida</taxon>
        <taxon>Acari</taxon>
        <taxon>Acariformes</taxon>
        <taxon>Trombidiformes</taxon>
        <taxon>Prostigmata</taxon>
        <taxon>Eupodina</taxon>
        <taxon>Eriophyoidea</taxon>
        <taxon>Eriophyidae</taxon>
        <taxon>Eriophyinae</taxon>
        <taxon>Aceriini</taxon>
        <taxon>Aceria</taxon>
    </lineage>
</organism>
<dbReference type="FunFam" id="3.40.50.300:FF:000428">
    <property type="entry name" value="TATA-binding protein-associated factor 172"/>
    <property type="match status" value="1"/>
</dbReference>
<gene>
    <name evidence="3" type="primary">BTAF1_1</name>
    <name evidence="3" type="ORF">g.13631</name>
</gene>
<protein>
    <submittedName>
        <fullName evidence="3">TATA-binding protein-associated factor 172</fullName>
    </submittedName>
</protein>
<dbReference type="GO" id="GO:0017025">
    <property type="term" value="F:TBP-class protein binding"/>
    <property type="evidence" value="ECO:0007669"/>
    <property type="project" value="InterPro"/>
</dbReference>
<dbReference type="InterPro" id="IPR027417">
    <property type="entry name" value="P-loop_NTPase"/>
</dbReference>
<dbReference type="InterPro" id="IPR001650">
    <property type="entry name" value="Helicase_C-like"/>
</dbReference>
<dbReference type="InterPro" id="IPR000330">
    <property type="entry name" value="SNF2_N"/>
</dbReference>
<reference evidence="3" key="1">
    <citation type="submission" date="2018-10" db="EMBL/GenBank/DDBJ databases">
        <title>Transcriptome assembly of Aceria tosichella (Wheat curl mite) Type 2.</title>
        <authorList>
            <person name="Scully E.D."/>
            <person name="Geib S.M."/>
            <person name="Palmer N.A."/>
            <person name="Gupta A.K."/>
            <person name="Sarath G."/>
            <person name="Tatineni S."/>
        </authorList>
    </citation>
    <scope>NUCLEOTIDE SEQUENCE</scope>
    <source>
        <strain evidence="3">LincolnNE</strain>
    </source>
</reference>